<dbReference type="RefSeq" id="WP_344383930.1">
    <property type="nucleotide sequence ID" value="NZ_BAAATA010000018.1"/>
</dbReference>
<evidence type="ECO:0000259" key="3">
    <source>
        <dbReference type="Pfam" id="PF07811"/>
    </source>
</evidence>
<organism evidence="4 5">
    <name type="scientific">Streptomyces thermolineatus</name>
    <dbReference type="NCBI Taxonomy" id="44033"/>
    <lineage>
        <taxon>Bacteria</taxon>
        <taxon>Bacillati</taxon>
        <taxon>Actinomycetota</taxon>
        <taxon>Actinomycetes</taxon>
        <taxon>Kitasatosporales</taxon>
        <taxon>Streptomycetaceae</taxon>
        <taxon>Streptomyces</taxon>
    </lineage>
</organism>
<evidence type="ECO:0000256" key="1">
    <source>
        <dbReference type="SAM" id="MobiDB-lite"/>
    </source>
</evidence>
<accession>A0ABN3M1F2</accession>
<feature type="domain" description="TadE-like" evidence="3">
    <location>
        <begin position="39"/>
        <end position="81"/>
    </location>
</feature>
<protein>
    <submittedName>
        <fullName evidence="4">TadE/TadG family type IV pilus assembly protein</fullName>
    </submittedName>
</protein>
<sequence>MTGNAPRPPARRDPRAGRGSRAGHGPCGGRDPHGGRERGSASVEFLGFLPLLLLVTLAGVQLGLVAHAASQAGTAARAAARAESREDLELSGSAAGLAAMSSWLRDGATVTVSGDEAVRATVSVRVPSVVPGWEFNPVERSAVMPGD</sequence>
<feature type="transmembrane region" description="Helical" evidence="2">
    <location>
        <begin position="45"/>
        <end position="69"/>
    </location>
</feature>
<keyword evidence="5" id="KW-1185">Reference proteome</keyword>
<evidence type="ECO:0000313" key="4">
    <source>
        <dbReference type="EMBL" id="GAA2494207.1"/>
    </source>
</evidence>
<gene>
    <name evidence="4" type="ORF">GCM10010406_32830</name>
</gene>
<evidence type="ECO:0000256" key="2">
    <source>
        <dbReference type="SAM" id="Phobius"/>
    </source>
</evidence>
<dbReference type="InterPro" id="IPR012495">
    <property type="entry name" value="TadE-like_dom"/>
</dbReference>
<keyword evidence="2" id="KW-0812">Transmembrane</keyword>
<keyword evidence="2" id="KW-1133">Transmembrane helix</keyword>
<feature type="compositionally biased region" description="Basic and acidic residues" evidence="1">
    <location>
        <begin position="30"/>
        <end position="39"/>
    </location>
</feature>
<evidence type="ECO:0000313" key="5">
    <source>
        <dbReference type="Proteomes" id="UP001501358"/>
    </source>
</evidence>
<dbReference type="Pfam" id="PF07811">
    <property type="entry name" value="TadE"/>
    <property type="match status" value="1"/>
</dbReference>
<keyword evidence="2" id="KW-0472">Membrane</keyword>
<dbReference type="EMBL" id="BAAATA010000018">
    <property type="protein sequence ID" value="GAA2494207.1"/>
    <property type="molecule type" value="Genomic_DNA"/>
</dbReference>
<dbReference type="Proteomes" id="UP001501358">
    <property type="component" value="Unassembled WGS sequence"/>
</dbReference>
<reference evidence="4 5" key="1">
    <citation type="journal article" date="2019" name="Int. J. Syst. Evol. Microbiol.">
        <title>The Global Catalogue of Microorganisms (GCM) 10K type strain sequencing project: providing services to taxonomists for standard genome sequencing and annotation.</title>
        <authorList>
            <consortium name="The Broad Institute Genomics Platform"/>
            <consortium name="The Broad Institute Genome Sequencing Center for Infectious Disease"/>
            <person name="Wu L."/>
            <person name="Ma J."/>
        </authorList>
    </citation>
    <scope>NUCLEOTIDE SEQUENCE [LARGE SCALE GENOMIC DNA]</scope>
    <source>
        <strain evidence="4 5">JCM 6307</strain>
    </source>
</reference>
<comment type="caution">
    <text evidence="4">The sequence shown here is derived from an EMBL/GenBank/DDBJ whole genome shotgun (WGS) entry which is preliminary data.</text>
</comment>
<name>A0ABN3M1F2_9ACTN</name>
<proteinExistence type="predicted"/>
<feature type="region of interest" description="Disordered" evidence="1">
    <location>
        <begin position="1"/>
        <end position="39"/>
    </location>
</feature>